<reference evidence="2 3" key="1">
    <citation type="journal article" date="2024" name="J. Plant Pathol.">
        <title>Sequence and assembly of the genome of Seiridium unicorne, isolate CBS 538.82, causal agent of cypress canker disease.</title>
        <authorList>
            <person name="Scali E."/>
            <person name="Rocca G.D."/>
            <person name="Danti R."/>
            <person name="Garbelotto M."/>
            <person name="Barberini S."/>
            <person name="Baroncelli R."/>
            <person name="Emiliani G."/>
        </authorList>
    </citation>
    <scope>NUCLEOTIDE SEQUENCE [LARGE SCALE GENOMIC DNA]</scope>
    <source>
        <strain evidence="2 3">BM-138-508</strain>
    </source>
</reference>
<feature type="domain" description="Protein kinase" evidence="1">
    <location>
        <begin position="1"/>
        <end position="280"/>
    </location>
</feature>
<evidence type="ECO:0000313" key="2">
    <source>
        <dbReference type="EMBL" id="KAK9418582.1"/>
    </source>
</evidence>
<dbReference type="EMBL" id="JARVKF010000363">
    <property type="protein sequence ID" value="KAK9418582.1"/>
    <property type="molecule type" value="Genomic_DNA"/>
</dbReference>
<name>A0ABR2UV81_9PEZI</name>
<dbReference type="InterPro" id="IPR011009">
    <property type="entry name" value="Kinase-like_dom_sf"/>
</dbReference>
<accession>A0ABR2UV81</accession>
<organism evidence="2 3">
    <name type="scientific">Seiridium unicorne</name>
    <dbReference type="NCBI Taxonomy" id="138068"/>
    <lineage>
        <taxon>Eukaryota</taxon>
        <taxon>Fungi</taxon>
        <taxon>Dikarya</taxon>
        <taxon>Ascomycota</taxon>
        <taxon>Pezizomycotina</taxon>
        <taxon>Sordariomycetes</taxon>
        <taxon>Xylariomycetidae</taxon>
        <taxon>Amphisphaeriales</taxon>
        <taxon>Sporocadaceae</taxon>
        <taxon>Seiridium</taxon>
    </lineage>
</organism>
<proteinExistence type="predicted"/>
<dbReference type="PROSITE" id="PS50011">
    <property type="entry name" value="PROTEIN_KINASE_DOM"/>
    <property type="match status" value="1"/>
</dbReference>
<evidence type="ECO:0000259" key="1">
    <source>
        <dbReference type="PROSITE" id="PS50011"/>
    </source>
</evidence>
<dbReference type="Proteomes" id="UP001408356">
    <property type="component" value="Unassembled WGS sequence"/>
</dbReference>
<dbReference type="Gene3D" id="1.10.510.10">
    <property type="entry name" value="Transferase(Phosphotransferase) domain 1"/>
    <property type="match status" value="1"/>
</dbReference>
<protein>
    <recommendedName>
        <fullName evidence="1">Protein kinase domain-containing protein</fullName>
    </recommendedName>
</protein>
<gene>
    <name evidence="2" type="ORF">SUNI508_07839</name>
</gene>
<dbReference type="SUPFAM" id="SSF56112">
    <property type="entry name" value="Protein kinase-like (PK-like)"/>
    <property type="match status" value="1"/>
</dbReference>
<comment type="caution">
    <text evidence="2">The sequence shown here is derived from an EMBL/GenBank/DDBJ whole genome shotgun (WGS) entry which is preliminary data.</text>
</comment>
<evidence type="ECO:0000313" key="3">
    <source>
        <dbReference type="Proteomes" id="UP001408356"/>
    </source>
</evidence>
<keyword evidence="3" id="KW-1185">Reference proteome</keyword>
<dbReference type="InterPro" id="IPR000719">
    <property type="entry name" value="Prot_kinase_dom"/>
</dbReference>
<sequence length="280" mass="31908">MDDPAPDGPDDPFGDQGENQANEVKAINLLRGAAHVVQVLTMSNDPIRGISLHDRARWVYMEWLHNGTLEDFLERAEARDIPLPNRLMWRILMCLIRMVIAMSWPEAHQPDNIRLERPQRGFGSVVIRNRDIQDKNLMFGQFEPSTGGIEHTLAPIMKMIDFGLVWIEHPTDEDGFRQNVRHMMRGIIDIIADLVKVGRQDVNSDRTLDPDLRAIAMGPTKSEYTPPKLEDLFDQVSCALVDRTAAWYATNMNIFNGSENDDAVRALTRELILVPSMRQL</sequence>